<dbReference type="InParanoid" id="A0A1S4EXT1"/>
<reference evidence="1 2" key="1">
    <citation type="submission" date="2017-06" db="EMBL/GenBank/DDBJ databases">
        <title>Aedes aegypti genome working group (AGWG) sequencing and assembly.</title>
        <authorList>
            <consortium name="Aedes aegypti Genome Working Group (AGWG)"/>
            <person name="Matthews B.J."/>
        </authorList>
    </citation>
    <scope>NUCLEOTIDE SEQUENCE [LARGE SCALE GENOMIC DNA]</scope>
    <source>
        <strain evidence="1 2">LVP_AGWG</strain>
    </source>
</reference>
<keyword evidence="2" id="KW-1185">Reference proteome</keyword>
<reference evidence="1" key="2">
    <citation type="submission" date="2020-05" db="UniProtKB">
        <authorList>
            <consortium name="EnsemblMetazoa"/>
        </authorList>
    </citation>
    <scope>IDENTIFICATION</scope>
    <source>
        <strain evidence="1">LVP_AGWG</strain>
    </source>
</reference>
<dbReference type="AlphaFoldDB" id="A0A1S4EXT1"/>
<dbReference type="VEuPathDB" id="VectorBase:AAEL001067"/>
<proteinExistence type="predicted"/>
<evidence type="ECO:0000313" key="2">
    <source>
        <dbReference type="Proteomes" id="UP000008820"/>
    </source>
</evidence>
<sequence length="509" mass="56341">MKLSVVFLIVFAALVVDLQAQTYNIRDNFFNPDRDDDNDDRDSSKLPIPIITDQAAAAIVQGSNMLADALKAAIAEEVFDKTGVLTIVRSLVTEINNMLNNLFTKVSGAVTITITRSREPESSLSDLISEVKEAADEIHRIIDDLRKYVKPSELSDVSNALNDIVKRVLNLDILKPKSRSPYNPFLFDEFGFNRNKDKDAYNYQGLDLQTVISDWSTAIEGIAKAVQVLAKAIQKVISTRSLTISVQKSIYKSLSISGSFLSSVSTKLNSALESANTKLTMYGQTILTQVNQSYSSITSNPNKWHHRLLSKLYDFLASYSDYVHKDYLHPTSASMKKAEIDIASEFIRATRKSGLKISKVATYITDRAAASANPRASSTCSMSQITILMGPTNSLTRLAQCISVESSNIHGISGQAQQLVTVAKDNAANIGNQLSVCNSGTDECYRQFSEVFDGKKKRAKKDLETAAEQVESMMRSITERITNCLKAVADEIESTCRKCEKDFDFCLRF</sequence>
<dbReference type="Proteomes" id="UP000008820">
    <property type="component" value="Chromosome 1"/>
</dbReference>
<evidence type="ECO:0000313" key="1">
    <source>
        <dbReference type="EnsemblMetazoa" id="AAEL001067-PA"/>
    </source>
</evidence>
<accession>A0A1S4EXT1</accession>
<name>A0A1S4EXT1_AEDAE</name>
<dbReference type="EnsemblMetazoa" id="AAEL001067-RA">
    <property type="protein sequence ID" value="AAEL001067-PA"/>
    <property type="gene ID" value="AAEL001067"/>
</dbReference>
<gene>
    <name evidence="1" type="primary">5568350</name>
</gene>
<dbReference type="OrthoDB" id="7767823at2759"/>
<organism evidence="1 2">
    <name type="scientific">Aedes aegypti</name>
    <name type="common">Yellowfever mosquito</name>
    <name type="synonym">Culex aegypti</name>
    <dbReference type="NCBI Taxonomy" id="7159"/>
    <lineage>
        <taxon>Eukaryota</taxon>
        <taxon>Metazoa</taxon>
        <taxon>Ecdysozoa</taxon>
        <taxon>Arthropoda</taxon>
        <taxon>Hexapoda</taxon>
        <taxon>Insecta</taxon>
        <taxon>Pterygota</taxon>
        <taxon>Neoptera</taxon>
        <taxon>Endopterygota</taxon>
        <taxon>Diptera</taxon>
        <taxon>Nematocera</taxon>
        <taxon>Culicoidea</taxon>
        <taxon>Culicidae</taxon>
        <taxon>Culicinae</taxon>
        <taxon>Aedini</taxon>
        <taxon>Aedes</taxon>
        <taxon>Stegomyia</taxon>
    </lineage>
</organism>
<protein>
    <submittedName>
        <fullName evidence="1">Uncharacterized protein</fullName>
    </submittedName>
</protein>